<dbReference type="OrthoDB" id="1675670at2"/>
<dbReference type="Gene3D" id="1.20.1260.10">
    <property type="match status" value="2"/>
</dbReference>
<dbReference type="EMBL" id="CP018335">
    <property type="protein sequence ID" value="APM40117.1"/>
    <property type="molecule type" value="Genomic_DNA"/>
</dbReference>
<dbReference type="AlphaFoldDB" id="A0A1L5FAW9"/>
<dbReference type="Pfam" id="PF11553">
    <property type="entry name" value="DUF3231"/>
    <property type="match status" value="2"/>
</dbReference>
<proteinExistence type="predicted"/>
<sequence length="334" mass="37739">MGSTAKTPLVSSEISAIWNSYIGESLVAHIIEYFSSRVDDNEIGYILQHILSLSNRRIKILTNLFNQEKLPLPEAFTDSDVDVNAPRLFTDILYLQYAAYEARASVRSYSVILSRVTRSDIREYFSKCIEESTDVYNRTAELGLSKGIFIKAPQVEVSKKVQYIKSKSFILDMLGKKRDLLTDEITDIVSITNDTVIRKALIIGFGQVCKNKEVFDYISRVITLANKQNDGLNSFLIDEGIPIGSSSDSYVTDSTISPFSDKLMLNKILIMYRLKISSIGIALANIMRSDLKATYRKYLDESMEHSKDGMDIMINNGWLEQPPQAINHENLAKL</sequence>
<organism evidence="1 2">
    <name type="scientific">Clostridium kluyveri</name>
    <dbReference type="NCBI Taxonomy" id="1534"/>
    <lineage>
        <taxon>Bacteria</taxon>
        <taxon>Bacillati</taxon>
        <taxon>Bacillota</taxon>
        <taxon>Clostridia</taxon>
        <taxon>Eubacteriales</taxon>
        <taxon>Clostridiaceae</taxon>
        <taxon>Clostridium</taxon>
    </lineage>
</organism>
<gene>
    <name evidence="1" type="ORF">BS101_15890</name>
</gene>
<reference evidence="1 2" key="1">
    <citation type="submission" date="2016-12" db="EMBL/GenBank/DDBJ databases">
        <title>Complete genome sequence of Clostridium kluyveri JZZ isolated from the pit mud of a Chinese flavor liquor-making factory.</title>
        <authorList>
            <person name="Wang Y."/>
        </authorList>
    </citation>
    <scope>NUCLEOTIDE SEQUENCE [LARGE SCALE GENOMIC DNA]</scope>
    <source>
        <strain evidence="1 2">JZZ</strain>
    </source>
</reference>
<evidence type="ECO:0000313" key="1">
    <source>
        <dbReference type="EMBL" id="APM40117.1"/>
    </source>
</evidence>
<accession>A0A1L5FAW9</accession>
<dbReference type="Proteomes" id="UP000184604">
    <property type="component" value="Chromosome"/>
</dbReference>
<dbReference type="RefSeq" id="WP_073539727.1">
    <property type="nucleotide sequence ID" value="NZ_CP018335.1"/>
</dbReference>
<protein>
    <recommendedName>
        <fullName evidence="3">DUF3231 domain-containing protein</fullName>
    </recommendedName>
</protein>
<dbReference type="InterPro" id="IPR012347">
    <property type="entry name" value="Ferritin-like"/>
</dbReference>
<dbReference type="InterPro" id="IPR021617">
    <property type="entry name" value="DUF3231"/>
</dbReference>
<evidence type="ECO:0000313" key="2">
    <source>
        <dbReference type="Proteomes" id="UP000184604"/>
    </source>
</evidence>
<evidence type="ECO:0008006" key="3">
    <source>
        <dbReference type="Google" id="ProtNLM"/>
    </source>
</evidence>
<name>A0A1L5FAW9_CLOKL</name>